<proteinExistence type="predicted"/>
<sequence length="72" mass="8807">MQLDMKDIKSDLYKTIDVILYIKDRKLKEVFYDPIFLKKAKTNLCDYLHGCGVPGRRQQWFNSRQKQVFEWY</sequence>
<gene>
    <name evidence="1" type="ORF">SAMN05216339_101363</name>
</gene>
<organism evidence="1 2">
    <name type="scientific">Nitrosomonas eutropha</name>
    <dbReference type="NCBI Taxonomy" id="916"/>
    <lineage>
        <taxon>Bacteria</taxon>
        <taxon>Pseudomonadati</taxon>
        <taxon>Pseudomonadota</taxon>
        <taxon>Betaproteobacteria</taxon>
        <taxon>Nitrosomonadales</taxon>
        <taxon>Nitrosomonadaceae</taxon>
        <taxon>Nitrosomonas</taxon>
    </lineage>
</organism>
<dbReference type="Proteomes" id="UP000183926">
    <property type="component" value="Unassembled WGS sequence"/>
</dbReference>
<protein>
    <submittedName>
        <fullName evidence="1">Uncharacterized protein</fullName>
    </submittedName>
</protein>
<evidence type="ECO:0000313" key="2">
    <source>
        <dbReference type="Proteomes" id="UP000183926"/>
    </source>
</evidence>
<evidence type="ECO:0000313" key="1">
    <source>
        <dbReference type="EMBL" id="SFU32875.1"/>
    </source>
</evidence>
<dbReference type="EMBL" id="FPBL01000001">
    <property type="protein sequence ID" value="SFU32875.1"/>
    <property type="molecule type" value="Genomic_DNA"/>
</dbReference>
<reference evidence="1 2" key="1">
    <citation type="submission" date="2016-10" db="EMBL/GenBank/DDBJ databases">
        <authorList>
            <person name="de Groot N.N."/>
        </authorList>
    </citation>
    <scope>NUCLEOTIDE SEQUENCE [LARGE SCALE GENOMIC DNA]</scope>
    <source>
        <strain evidence="1 2">Nm24</strain>
    </source>
</reference>
<name>A0A1I7F9T3_9PROT</name>
<accession>A0A1I7F9T3</accession>
<dbReference type="AlphaFoldDB" id="A0A1I7F9T3"/>